<protein>
    <submittedName>
        <fullName evidence="1">3100_t:CDS:1</fullName>
    </submittedName>
</protein>
<name>A0ACA9KAP5_9GLOM</name>
<dbReference type="EMBL" id="CAJVPU010000826">
    <property type="protein sequence ID" value="CAG8463208.1"/>
    <property type="molecule type" value="Genomic_DNA"/>
</dbReference>
<gene>
    <name evidence="1" type="ORF">DHETER_LOCUS1377</name>
</gene>
<evidence type="ECO:0000313" key="1">
    <source>
        <dbReference type="EMBL" id="CAG8463208.1"/>
    </source>
</evidence>
<keyword evidence="2" id="KW-1185">Reference proteome</keyword>
<accession>A0ACA9KAP5</accession>
<sequence length="131" mass="13509">MNKIALILISTIVFINSVITITVALNYSRNNNIQFEPIDNSMSLAKRQSCNVTCATAQTCCGSRCCGITQTCCPGSRCCGTAETCCGNLCCGAAEKCCGNSTCCGSTQTCCINTNTCCNLGQSCGSTGCTG</sequence>
<proteinExistence type="predicted"/>
<organism evidence="1 2">
    <name type="scientific">Dentiscutata heterogama</name>
    <dbReference type="NCBI Taxonomy" id="1316150"/>
    <lineage>
        <taxon>Eukaryota</taxon>
        <taxon>Fungi</taxon>
        <taxon>Fungi incertae sedis</taxon>
        <taxon>Mucoromycota</taxon>
        <taxon>Glomeromycotina</taxon>
        <taxon>Glomeromycetes</taxon>
        <taxon>Diversisporales</taxon>
        <taxon>Gigasporaceae</taxon>
        <taxon>Dentiscutata</taxon>
    </lineage>
</organism>
<dbReference type="Proteomes" id="UP000789702">
    <property type="component" value="Unassembled WGS sequence"/>
</dbReference>
<evidence type="ECO:0000313" key="2">
    <source>
        <dbReference type="Proteomes" id="UP000789702"/>
    </source>
</evidence>
<reference evidence="1" key="1">
    <citation type="submission" date="2021-06" db="EMBL/GenBank/DDBJ databases">
        <authorList>
            <person name="Kallberg Y."/>
            <person name="Tangrot J."/>
            <person name="Rosling A."/>
        </authorList>
    </citation>
    <scope>NUCLEOTIDE SEQUENCE</scope>
    <source>
        <strain evidence="1">IL203A</strain>
    </source>
</reference>
<comment type="caution">
    <text evidence="1">The sequence shown here is derived from an EMBL/GenBank/DDBJ whole genome shotgun (WGS) entry which is preliminary data.</text>
</comment>